<dbReference type="Proteomes" id="UP000008549">
    <property type="component" value="Unassembled WGS sequence"/>
</dbReference>
<name>B6IF94_CAEBR</name>
<evidence type="ECO:0000313" key="2">
    <source>
        <dbReference type="Proteomes" id="UP000008549"/>
    </source>
</evidence>
<dbReference type="CTD" id="68917093"/>
<accession>B6IF94</accession>
<sequence>MKLISSKYFITSGILFEILKIWYLKLLKNVFGNFRISDI</sequence>
<dbReference type="KEGG" id="cbr:CBG_25609"/>
<dbReference type="RefSeq" id="XP_045098145.1">
    <property type="nucleotide sequence ID" value="XM_045242433.1"/>
</dbReference>
<reference evidence="1 2" key="1">
    <citation type="journal article" date="2003" name="PLoS Biol.">
        <title>The genome sequence of Caenorhabditis briggsae: a platform for comparative genomics.</title>
        <authorList>
            <person name="Stein L.D."/>
            <person name="Bao Z."/>
            <person name="Blasiar D."/>
            <person name="Blumenthal T."/>
            <person name="Brent M.R."/>
            <person name="Chen N."/>
            <person name="Chinwalla A."/>
            <person name="Clarke L."/>
            <person name="Clee C."/>
            <person name="Coghlan A."/>
            <person name="Coulson A."/>
            <person name="D'Eustachio P."/>
            <person name="Fitch D.H."/>
            <person name="Fulton L.A."/>
            <person name="Fulton R.E."/>
            <person name="Griffiths-Jones S."/>
            <person name="Harris T.W."/>
            <person name="Hillier L.W."/>
            <person name="Kamath R."/>
            <person name="Kuwabara P.E."/>
            <person name="Mardis E.R."/>
            <person name="Marra M.A."/>
            <person name="Miner T.L."/>
            <person name="Minx P."/>
            <person name="Mullikin J.C."/>
            <person name="Plumb R.W."/>
            <person name="Rogers J."/>
            <person name="Schein J.E."/>
            <person name="Sohrmann M."/>
            <person name="Spieth J."/>
            <person name="Stajich J.E."/>
            <person name="Wei C."/>
            <person name="Willey D."/>
            <person name="Wilson R.K."/>
            <person name="Durbin R."/>
            <person name="Waterston R.H."/>
        </authorList>
    </citation>
    <scope>NUCLEOTIDE SEQUENCE [LARGE SCALE GENOMIC DNA]</scope>
    <source>
        <strain evidence="1 2">AF16</strain>
    </source>
</reference>
<dbReference type="AlphaFoldDB" id="B6IF94"/>
<dbReference type="HOGENOM" id="CLU_3320491_0_0_1"/>
<organism evidence="1 2">
    <name type="scientific">Caenorhabditis briggsae</name>
    <dbReference type="NCBI Taxonomy" id="6238"/>
    <lineage>
        <taxon>Eukaryota</taxon>
        <taxon>Metazoa</taxon>
        <taxon>Ecdysozoa</taxon>
        <taxon>Nematoda</taxon>
        <taxon>Chromadorea</taxon>
        <taxon>Rhabditida</taxon>
        <taxon>Rhabditina</taxon>
        <taxon>Rhabditomorpha</taxon>
        <taxon>Rhabditoidea</taxon>
        <taxon>Rhabditidae</taxon>
        <taxon>Peloderinae</taxon>
        <taxon>Caenorhabditis</taxon>
    </lineage>
</organism>
<reference evidence="1 2" key="2">
    <citation type="journal article" date="2011" name="PLoS Genet.">
        <title>Caenorhabditis briggsae recombinant inbred line genotypes reveal inter-strain incompatibility and the evolution of recombination.</title>
        <authorList>
            <person name="Ross J.A."/>
            <person name="Koboldt D.C."/>
            <person name="Staisch J.E."/>
            <person name="Chamberlin H.M."/>
            <person name="Gupta B.P."/>
            <person name="Miller R.D."/>
            <person name="Baird S.E."/>
            <person name="Haag E.S."/>
        </authorList>
    </citation>
    <scope>NUCLEOTIDE SEQUENCE [LARGE SCALE GENOMIC DNA]</scope>
    <source>
        <strain evidence="1 2">AF16</strain>
    </source>
</reference>
<dbReference type="GeneID" id="68917093"/>
<dbReference type="InParanoid" id="B6IF94"/>
<proteinExistence type="predicted"/>
<evidence type="ECO:0000313" key="1">
    <source>
        <dbReference type="EMBL" id="CAR98574.1"/>
    </source>
</evidence>
<dbReference type="EMBL" id="HE601438">
    <property type="protein sequence ID" value="CAR98574.1"/>
    <property type="molecule type" value="Genomic_DNA"/>
</dbReference>
<protein>
    <submittedName>
        <fullName evidence="1">Protein CBG25609</fullName>
    </submittedName>
</protein>
<keyword evidence="2" id="KW-1185">Reference proteome</keyword>
<gene>
    <name evidence="1" type="ORF">CBG25609</name>
    <name evidence="1" type="ORF">CBG_25609</name>
</gene>